<gene>
    <name evidence="1" type="ORF">Mgra_00006321</name>
</gene>
<accession>A0A8S9ZLH6</accession>
<dbReference type="OrthoDB" id="5854379at2759"/>
<keyword evidence="2" id="KW-1185">Reference proteome</keyword>
<protein>
    <submittedName>
        <fullName evidence="1">Uncharacterized protein</fullName>
    </submittedName>
</protein>
<name>A0A8S9ZLH6_9BILA</name>
<evidence type="ECO:0000313" key="1">
    <source>
        <dbReference type="EMBL" id="KAF7634244.1"/>
    </source>
</evidence>
<dbReference type="Proteomes" id="UP000605970">
    <property type="component" value="Unassembled WGS sequence"/>
</dbReference>
<evidence type="ECO:0000313" key="2">
    <source>
        <dbReference type="Proteomes" id="UP000605970"/>
    </source>
</evidence>
<reference evidence="1" key="1">
    <citation type="journal article" date="2020" name="Ecol. Evol.">
        <title>Genome structure and content of the rice root-knot nematode (Meloidogyne graminicola).</title>
        <authorList>
            <person name="Phan N.T."/>
            <person name="Danchin E.G.J."/>
            <person name="Klopp C."/>
            <person name="Perfus-Barbeoch L."/>
            <person name="Kozlowski D.K."/>
            <person name="Koutsovoulos G.D."/>
            <person name="Lopez-Roques C."/>
            <person name="Bouchez O."/>
            <person name="Zahm M."/>
            <person name="Besnard G."/>
            <person name="Bellafiore S."/>
        </authorList>
    </citation>
    <scope>NUCLEOTIDE SEQUENCE</scope>
    <source>
        <strain evidence="1">VN-18</strain>
    </source>
</reference>
<comment type="caution">
    <text evidence="1">The sequence shown here is derived from an EMBL/GenBank/DDBJ whole genome shotgun (WGS) entry which is preliminary data.</text>
</comment>
<sequence>MLFKSHSDEQIVWKNKNKGKHDKKVKSMINSMSSDEQYSNRPITLFLPPPVKNYKSQKQSENRRGQAVQRIINYPKISNDLNNKIALTKQSIPFSEEQPSLPIIANNNQEITHSILPTNNVNDIASKLFGQFFSNGDNTKDFSSASKPPRMAAAPLTGSPFDLFNGGSGGLAGGGGIGGQSSTLNNPLLQMLSQGSTLEQITTLTKNLLQMSNGNKEILSTLMNAITGGTGQTSKLTSSALATASLQKQPPQINSAISTFLAGNKSTLPSAVIIEDEELFGINGTSNNKFLGREEIKEVSTNGTFASPNGFSLEQRKLLAAAVLNGELDPEQAVRLLTSENGTIANETISELNKTNIDNSLFDYEEQQHQTFYGLLDKNTKKNQHLINSESKLIEWIQQNRPRHSSENLNENKNATTTFTPLNRDWTNSIEKLPYWGRYCGSFVAHTDNSPYNIAGAVWTVDERRLLITKFTFIPYSHFENITFWAGPSKPTGNAALDLFPSENGFIVEAIPLELNIFNRNPIQIEAKIFNDNIQMDKTEAIFKNENGSKKVGKNE</sequence>
<dbReference type="AlphaFoldDB" id="A0A8S9ZLH6"/>
<proteinExistence type="predicted"/>
<dbReference type="EMBL" id="JABEBT010000061">
    <property type="protein sequence ID" value="KAF7634244.1"/>
    <property type="molecule type" value="Genomic_DNA"/>
</dbReference>
<organism evidence="1 2">
    <name type="scientific">Meloidogyne graminicola</name>
    <dbReference type="NCBI Taxonomy" id="189291"/>
    <lineage>
        <taxon>Eukaryota</taxon>
        <taxon>Metazoa</taxon>
        <taxon>Ecdysozoa</taxon>
        <taxon>Nematoda</taxon>
        <taxon>Chromadorea</taxon>
        <taxon>Rhabditida</taxon>
        <taxon>Tylenchina</taxon>
        <taxon>Tylenchomorpha</taxon>
        <taxon>Tylenchoidea</taxon>
        <taxon>Meloidogynidae</taxon>
        <taxon>Meloidogyninae</taxon>
        <taxon>Meloidogyne</taxon>
    </lineage>
</organism>